<reference evidence="14 15" key="1">
    <citation type="submission" date="2019-09" db="EMBL/GenBank/DDBJ databases">
        <title>Genome of Aliivibrio finisterrensis LMG 23869 (type strain).</title>
        <authorList>
            <person name="Bowman J.P."/>
        </authorList>
    </citation>
    <scope>NUCLEOTIDE SEQUENCE [LARGE SCALE GENOMIC DNA]</scope>
    <source>
        <strain evidence="14 15">LMG 23869</strain>
    </source>
</reference>
<dbReference type="InterPro" id="IPR004090">
    <property type="entry name" value="Chemotax_Me-accpt_rcpt"/>
</dbReference>
<evidence type="ECO:0000256" key="3">
    <source>
        <dbReference type="ARBA" id="ARBA00022500"/>
    </source>
</evidence>
<evidence type="ECO:0000256" key="2">
    <source>
        <dbReference type="ARBA" id="ARBA00022475"/>
    </source>
</evidence>
<feature type="domain" description="Methyl-accepting transducer" evidence="12">
    <location>
        <begin position="355"/>
        <end position="591"/>
    </location>
</feature>
<comment type="subcellular location">
    <subcellularLocation>
        <location evidence="1">Cell membrane</location>
        <topology evidence="1">Multi-pass membrane protein</topology>
    </subcellularLocation>
</comment>
<evidence type="ECO:0000256" key="9">
    <source>
        <dbReference type="PROSITE-ProRule" id="PRU00284"/>
    </source>
</evidence>
<evidence type="ECO:0000256" key="6">
    <source>
        <dbReference type="ARBA" id="ARBA00023136"/>
    </source>
</evidence>
<dbReference type="Gene3D" id="3.30.450.20">
    <property type="entry name" value="PAS domain"/>
    <property type="match status" value="2"/>
</dbReference>
<dbReference type="InterPro" id="IPR033479">
    <property type="entry name" value="dCache_1"/>
</dbReference>
<evidence type="ECO:0000256" key="1">
    <source>
        <dbReference type="ARBA" id="ARBA00004651"/>
    </source>
</evidence>
<dbReference type="EMBL" id="WBVP01000002">
    <property type="protein sequence ID" value="KAB2826072.1"/>
    <property type="molecule type" value="Genomic_DNA"/>
</dbReference>
<evidence type="ECO:0000259" key="12">
    <source>
        <dbReference type="PROSITE" id="PS50111"/>
    </source>
</evidence>
<evidence type="ECO:0000256" key="10">
    <source>
        <dbReference type="SAM" id="MobiDB-lite"/>
    </source>
</evidence>
<feature type="compositionally biased region" description="Polar residues" evidence="10">
    <location>
        <begin position="410"/>
        <end position="422"/>
    </location>
</feature>
<dbReference type="FunFam" id="1.10.287.950:FF:000001">
    <property type="entry name" value="Methyl-accepting chemotaxis sensory transducer"/>
    <property type="match status" value="1"/>
</dbReference>
<accession>A0A6N6RXF1</accession>
<feature type="domain" description="HAMP" evidence="13">
    <location>
        <begin position="296"/>
        <end position="350"/>
    </location>
</feature>
<dbReference type="InterPro" id="IPR004089">
    <property type="entry name" value="MCPsignal_dom"/>
</dbReference>
<dbReference type="CDD" id="cd12912">
    <property type="entry name" value="PDC2_MCP_like"/>
    <property type="match status" value="1"/>
</dbReference>
<dbReference type="Gene3D" id="1.10.287.950">
    <property type="entry name" value="Methyl-accepting chemotaxis protein"/>
    <property type="match status" value="1"/>
</dbReference>
<dbReference type="SMART" id="SM00283">
    <property type="entry name" value="MA"/>
    <property type="match status" value="1"/>
</dbReference>
<dbReference type="GO" id="GO:0005886">
    <property type="term" value="C:plasma membrane"/>
    <property type="evidence" value="ECO:0007669"/>
    <property type="project" value="UniProtKB-SubCell"/>
</dbReference>
<keyword evidence="5 11" id="KW-1133">Transmembrane helix</keyword>
<keyword evidence="4 11" id="KW-0812">Transmembrane</keyword>
<keyword evidence="6 11" id="KW-0472">Membrane</keyword>
<dbReference type="PRINTS" id="PR00260">
    <property type="entry name" value="CHEMTRNSDUCR"/>
</dbReference>
<evidence type="ECO:0000256" key="5">
    <source>
        <dbReference type="ARBA" id="ARBA00022989"/>
    </source>
</evidence>
<feature type="transmembrane region" description="Helical" evidence="11">
    <location>
        <begin position="277"/>
        <end position="299"/>
    </location>
</feature>
<dbReference type="GO" id="GO:0007165">
    <property type="term" value="P:signal transduction"/>
    <property type="evidence" value="ECO:0007669"/>
    <property type="project" value="UniProtKB-KW"/>
</dbReference>
<dbReference type="SUPFAM" id="SSF58104">
    <property type="entry name" value="Methyl-accepting chemotaxis protein (MCP) signaling domain"/>
    <property type="match status" value="1"/>
</dbReference>
<evidence type="ECO:0000259" key="13">
    <source>
        <dbReference type="PROSITE" id="PS50885"/>
    </source>
</evidence>
<organism evidence="14 15">
    <name type="scientific">Aliivibrio finisterrensis</name>
    <dbReference type="NCBI Taxonomy" id="511998"/>
    <lineage>
        <taxon>Bacteria</taxon>
        <taxon>Pseudomonadati</taxon>
        <taxon>Pseudomonadota</taxon>
        <taxon>Gammaproteobacteria</taxon>
        <taxon>Vibrionales</taxon>
        <taxon>Vibrionaceae</taxon>
        <taxon>Aliivibrio</taxon>
    </lineage>
</organism>
<keyword evidence="2" id="KW-1003">Cell membrane</keyword>
<dbReference type="InterPro" id="IPR003660">
    <property type="entry name" value="HAMP_dom"/>
</dbReference>
<dbReference type="GO" id="GO:0004888">
    <property type="term" value="F:transmembrane signaling receptor activity"/>
    <property type="evidence" value="ECO:0007669"/>
    <property type="project" value="InterPro"/>
</dbReference>
<evidence type="ECO:0000256" key="7">
    <source>
        <dbReference type="ARBA" id="ARBA00023224"/>
    </source>
</evidence>
<dbReference type="CDD" id="cd18773">
    <property type="entry name" value="PDC1_HK_sensor"/>
    <property type="match status" value="1"/>
</dbReference>
<dbReference type="PANTHER" id="PTHR32089:SF117">
    <property type="entry name" value="METHYL ACCEPTING SENSORY TRANSDUCER WITH CACHE_1 SMALL MOLECULE BINDING DOMAIN"/>
    <property type="match status" value="1"/>
</dbReference>
<gene>
    <name evidence="14" type="ORF">F8B77_02330</name>
</gene>
<protein>
    <submittedName>
        <fullName evidence="14">Methyl-accepting chemotaxis protein</fullName>
    </submittedName>
</protein>
<keyword evidence="7 9" id="KW-0807">Transducer</keyword>
<dbReference type="PROSITE" id="PS50885">
    <property type="entry name" value="HAMP"/>
    <property type="match status" value="1"/>
</dbReference>
<evidence type="ECO:0000256" key="11">
    <source>
        <dbReference type="SAM" id="Phobius"/>
    </source>
</evidence>
<dbReference type="Proteomes" id="UP000434870">
    <property type="component" value="Unassembled WGS sequence"/>
</dbReference>
<evidence type="ECO:0000256" key="4">
    <source>
        <dbReference type="ARBA" id="ARBA00022692"/>
    </source>
</evidence>
<comment type="similarity">
    <text evidence="8">Belongs to the methyl-accepting chemotaxis (MCP) protein family.</text>
</comment>
<dbReference type="Pfam" id="PF02743">
    <property type="entry name" value="dCache_1"/>
    <property type="match status" value="1"/>
</dbReference>
<comment type="caution">
    <text evidence="14">The sequence shown here is derived from an EMBL/GenBank/DDBJ whole genome shotgun (WGS) entry which is preliminary data.</text>
</comment>
<feature type="region of interest" description="Disordered" evidence="10">
    <location>
        <begin position="403"/>
        <end position="423"/>
    </location>
</feature>
<dbReference type="CDD" id="cd11386">
    <property type="entry name" value="MCP_signal"/>
    <property type="match status" value="1"/>
</dbReference>
<keyword evidence="3" id="KW-0145">Chemotaxis</keyword>
<dbReference type="RefSeq" id="WP_151653345.1">
    <property type="nucleotide sequence ID" value="NZ_WBVP01000002.1"/>
</dbReference>
<dbReference type="AlphaFoldDB" id="A0A6N6RXF1"/>
<dbReference type="SMART" id="SM00304">
    <property type="entry name" value="HAMP"/>
    <property type="match status" value="1"/>
</dbReference>
<dbReference type="PANTHER" id="PTHR32089">
    <property type="entry name" value="METHYL-ACCEPTING CHEMOTAXIS PROTEIN MCPB"/>
    <property type="match status" value="1"/>
</dbReference>
<dbReference type="Pfam" id="PF00015">
    <property type="entry name" value="MCPsignal"/>
    <property type="match status" value="1"/>
</dbReference>
<dbReference type="PROSITE" id="PS50111">
    <property type="entry name" value="CHEMOTAXIS_TRANSDUC_2"/>
    <property type="match status" value="1"/>
</dbReference>
<evidence type="ECO:0000313" key="15">
    <source>
        <dbReference type="Proteomes" id="UP000434870"/>
    </source>
</evidence>
<dbReference type="Pfam" id="PF00672">
    <property type="entry name" value="HAMP"/>
    <property type="match status" value="1"/>
</dbReference>
<sequence length="628" mass="67680">MLKNLSLKNKLAISASAAIILGGVLVEALSFKASLDRLDTEVEQRLESTTASYNQYVTDWILSKERALTSLPTEAKNDAIVTHLKQIRDSAKFDNVFLAYPDGSQANANGVILPPGNDDPRKWGWYTNAVATPSKVFMDNPTIAAATGANVVSLGKALSLHGQQVVLGADVEITDILNSMEKVIIPGSGFMFIANDKGNIFTHPNTKLLNKSVSTLGLDFSTIQKATNSHSNISIEIDGDEYIMYAQKIEDTSLITISVINYDSLVAPLFDAVSGQVLVTAIVVIICTLLFNLLCSILFRPLNNVSQALAQIANGSGDLTQRIHVENKDEVGELANNFNTFVESLQQLIQHIRLQSQQLTEGSEQSTNRVNNSVKELNLQQQEITMVATAVTEMASATREIASHAEQTAEAAQNSSSSTQKGHSLVIETKASINNLANEVNEASMVISELQQHSQEINTVLATIQGIAEQTNLLALNAAIEAARAGEQGRGFAVVADEVRVLSQRTHTSTEEIKSTIDILQQTTSRAVNLMKSSSDLANSSVEDADRATLALEEISSSVTLISDMATQIATAAEEQTHVTGEITQNVTSIKDVTDLLVIDSTDSLTQSHSLKEQAVNLSEKVATFKLS</sequence>
<name>A0A6N6RXF1_9GAMM</name>
<dbReference type="GO" id="GO:0006935">
    <property type="term" value="P:chemotaxis"/>
    <property type="evidence" value="ECO:0007669"/>
    <property type="project" value="UniProtKB-KW"/>
</dbReference>
<dbReference type="CDD" id="cd06225">
    <property type="entry name" value="HAMP"/>
    <property type="match status" value="1"/>
</dbReference>
<proteinExistence type="inferred from homology"/>
<evidence type="ECO:0000313" key="14">
    <source>
        <dbReference type="EMBL" id="KAB2826072.1"/>
    </source>
</evidence>
<evidence type="ECO:0000256" key="8">
    <source>
        <dbReference type="ARBA" id="ARBA00029447"/>
    </source>
</evidence>